<organism evidence="2 3">
    <name type="scientific">Acinetobacter calcoaceticus</name>
    <dbReference type="NCBI Taxonomy" id="471"/>
    <lineage>
        <taxon>Bacteria</taxon>
        <taxon>Pseudomonadati</taxon>
        <taxon>Pseudomonadota</taxon>
        <taxon>Gammaproteobacteria</taxon>
        <taxon>Moraxellales</taxon>
        <taxon>Moraxellaceae</taxon>
        <taxon>Acinetobacter</taxon>
        <taxon>Acinetobacter calcoaceticus/baumannii complex</taxon>
    </lineage>
</organism>
<keyword evidence="1" id="KW-0472">Membrane</keyword>
<dbReference type="OrthoDB" id="6713602at2"/>
<feature type="transmembrane region" description="Helical" evidence="1">
    <location>
        <begin position="48"/>
        <end position="70"/>
    </location>
</feature>
<reference evidence="2 3" key="1">
    <citation type="submission" date="2019-03" db="EMBL/GenBank/DDBJ databases">
        <title>Genomic analyses of the natural microbiome of Caenorhabditis elegans.</title>
        <authorList>
            <person name="Samuel B."/>
        </authorList>
    </citation>
    <scope>NUCLEOTIDE SEQUENCE [LARGE SCALE GENOMIC DNA]</scope>
    <source>
        <strain evidence="2 3">JUb89</strain>
    </source>
</reference>
<proteinExistence type="predicted"/>
<keyword evidence="3" id="KW-1185">Reference proteome</keyword>
<dbReference type="EMBL" id="SLVJ01000026">
    <property type="protein sequence ID" value="TCM61899.1"/>
    <property type="molecule type" value="Genomic_DNA"/>
</dbReference>
<evidence type="ECO:0000256" key="1">
    <source>
        <dbReference type="SAM" id="Phobius"/>
    </source>
</evidence>
<name>A0A4R1XFP7_ACICA</name>
<dbReference type="AlphaFoldDB" id="A0A4R1XFP7"/>
<dbReference type="Proteomes" id="UP000294963">
    <property type="component" value="Unassembled WGS sequence"/>
</dbReference>
<gene>
    <name evidence="2" type="ORF">EC844_12653</name>
</gene>
<protein>
    <submittedName>
        <fullName evidence="2">Uncharacterized protein</fullName>
    </submittedName>
</protein>
<evidence type="ECO:0000313" key="2">
    <source>
        <dbReference type="EMBL" id="TCM61899.1"/>
    </source>
</evidence>
<accession>A0A4R1XFP7</accession>
<feature type="transmembrane region" description="Helical" evidence="1">
    <location>
        <begin position="6"/>
        <end position="27"/>
    </location>
</feature>
<keyword evidence="1" id="KW-0812">Transmembrane</keyword>
<sequence length="73" mass="7986">MSILFNWVFIIAYFSVFIVGLFGCFNLSKQYWVARSMAGNTVFVKRALTIKATSTGLLGFCAIVGLIQAIKGA</sequence>
<comment type="caution">
    <text evidence="2">The sequence shown here is derived from an EMBL/GenBank/DDBJ whole genome shotgun (WGS) entry which is preliminary data.</text>
</comment>
<evidence type="ECO:0000313" key="3">
    <source>
        <dbReference type="Proteomes" id="UP000294963"/>
    </source>
</evidence>
<keyword evidence="1" id="KW-1133">Transmembrane helix</keyword>